<feature type="region of interest" description="Disordered" evidence="1">
    <location>
        <begin position="226"/>
        <end position="248"/>
    </location>
</feature>
<dbReference type="SUPFAM" id="SSF64167">
    <property type="entry name" value="SurE-like"/>
    <property type="match status" value="1"/>
</dbReference>
<evidence type="ECO:0000313" key="4">
    <source>
        <dbReference type="Proteomes" id="UP000646827"/>
    </source>
</evidence>
<dbReference type="InterPro" id="IPR036523">
    <property type="entry name" value="SurE-like_sf"/>
</dbReference>
<dbReference type="InterPro" id="IPR027746">
    <property type="entry name" value="TTL"/>
</dbReference>
<dbReference type="NCBIfam" id="TIGR00087">
    <property type="entry name" value="surE"/>
    <property type="match status" value="1"/>
</dbReference>
<evidence type="ECO:0000259" key="2">
    <source>
        <dbReference type="Pfam" id="PF01975"/>
    </source>
</evidence>
<accession>A0A8H7S730</accession>
<sequence length="323" mass="36440">MTERPLKVLISNDDGPPSREESPFILPFIEHLESLGWIVKVCLPSSQKSWISKSFMIKDHIDVTYYHRETRETSYHRRDPSDFVLLSGTPATCVNIALNYIFKDEEFDLVIGGPNFGRNTSTVYTLSSGTIGAALEAVVCKQKALALSFAIFSRDFGRKEIEGSCEMAVDVIKQLHQVNQWPENGLFNINIPLSVEKRPVYLTQFHKMHYGRLFKPLDDKYKKTDSGKSASTIITNPTTTGTKEEESPEYAARKEAEGQESGRLVFHFAPDYKSIVFPTDAPEGTDAWAMHKRYVSVTPMVASYEIAQTTTDYGFNTVNNNKL</sequence>
<proteinExistence type="predicted"/>
<keyword evidence="4" id="KW-1185">Reference proteome</keyword>
<dbReference type="Proteomes" id="UP000646827">
    <property type="component" value="Unassembled WGS sequence"/>
</dbReference>
<name>A0A8H7S730_9FUNG</name>
<gene>
    <name evidence="3" type="ORF">INT45_009598</name>
</gene>
<dbReference type="PANTHER" id="PTHR47551">
    <property type="entry name" value="TUBULIN--TYROSINE LIGASE PBY1-RELATED"/>
    <property type="match status" value="1"/>
</dbReference>
<organism evidence="3 4">
    <name type="scientific">Circinella minor</name>
    <dbReference type="NCBI Taxonomy" id="1195481"/>
    <lineage>
        <taxon>Eukaryota</taxon>
        <taxon>Fungi</taxon>
        <taxon>Fungi incertae sedis</taxon>
        <taxon>Mucoromycota</taxon>
        <taxon>Mucoromycotina</taxon>
        <taxon>Mucoromycetes</taxon>
        <taxon>Mucorales</taxon>
        <taxon>Lichtheimiaceae</taxon>
        <taxon>Circinella</taxon>
    </lineage>
</organism>
<dbReference type="AlphaFoldDB" id="A0A8H7S730"/>
<protein>
    <recommendedName>
        <fullName evidence="2">Survival protein SurE-like phosphatase/nucleotidase domain-containing protein</fullName>
    </recommendedName>
</protein>
<comment type="caution">
    <text evidence="3">The sequence shown here is derived from an EMBL/GenBank/DDBJ whole genome shotgun (WGS) entry which is preliminary data.</text>
</comment>
<dbReference type="GO" id="GO:0000932">
    <property type="term" value="C:P-body"/>
    <property type="evidence" value="ECO:0007669"/>
    <property type="project" value="TreeGrafter"/>
</dbReference>
<feature type="compositionally biased region" description="Low complexity" evidence="1">
    <location>
        <begin position="232"/>
        <end position="241"/>
    </location>
</feature>
<dbReference type="Pfam" id="PF01975">
    <property type="entry name" value="SurE"/>
    <property type="match status" value="1"/>
</dbReference>
<dbReference type="Gene3D" id="3.40.1210.10">
    <property type="entry name" value="Survival protein SurE-like phosphatase/nucleotidase"/>
    <property type="match status" value="1"/>
</dbReference>
<dbReference type="EMBL" id="JAEPRB010000050">
    <property type="protein sequence ID" value="KAG2224012.1"/>
    <property type="molecule type" value="Genomic_DNA"/>
</dbReference>
<evidence type="ECO:0000313" key="3">
    <source>
        <dbReference type="EMBL" id="KAG2224012.1"/>
    </source>
</evidence>
<dbReference type="InterPro" id="IPR002828">
    <property type="entry name" value="SurE-like_Pase/nucleotidase"/>
</dbReference>
<dbReference type="OrthoDB" id="202825at2759"/>
<reference evidence="3 4" key="1">
    <citation type="submission" date="2020-12" db="EMBL/GenBank/DDBJ databases">
        <title>Metabolic potential, ecology and presence of endohyphal bacteria is reflected in genomic diversity of Mucoromycotina.</title>
        <authorList>
            <person name="Muszewska A."/>
            <person name="Okrasinska A."/>
            <person name="Steczkiewicz K."/>
            <person name="Drgas O."/>
            <person name="Orlowska M."/>
            <person name="Perlinska-Lenart U."/>
            <person name="Aleksandrzak-Piekarczyk T."/>
            <person name="Szatraj K."/>
            <person name="Zielenkiewicz U."/>
            <person name="Pilsyk S."/>
            <person name="Malc E."/>
            <person name="Mieczkowski P."/>
            <person name="Kruszewska J.S."/>
            <person name="Biernat P."/>
            <person name="Pawlowska J."/>
        </authorList>
    </citation>
    <scope>NUCLEOTIDE SEQUENCE [LARGE SCALE GENOMIC DNA]</scope>
    <source>
        <strain evidence="3 4">CBS 142.35</strain>
    </source>
</reference>
<dbReference type="GO" id="GO:0016787">
    <property type="term" value="F:hydrolase activity"/>
    <property type="evidence" value="ECO:0007669"/>
    <property type="project" value="InterPro"/>
</dbReference>
<evidence type="ECO:0000256" key="1">
    <source>
        <dbReference type="SAM" id="MobiDB-lite"/>
    </source>
</evidence>
<feature type="domain" description="Survival protein SurE-like phosphatase/nucleotidase" evidence="2">
    <location>
        <begin position="8"/>
        <end position="209"/>
    </location>
</feature>
<dbReference type="PANTHER" id="PTHR47551:SF1">
    <property type="entry name" value="TUBULIN--TYROSINE LIGASE PBY1-RELATED"/>
    <property type="match status" value="1"/>
</dbReference>